<organism evidence="6">
    <name type="scientific">marine sediment metagenome</name>
    <dbReference type="NCBI Taxonomy" id="412755"/>
    <lineage>
        <taxon>unclassified sequences</taxon>
        <taxon>metagenomes</taxon>
        <taxon>ecological metagenomes</taxon>
    </lineage>
</organism>
<evidence type="ECO:0000256" key="3">
    <source>
        <dbReference type="ARBA" id="ARBA00022679"/>
    </source>
</evidence>
<dbReference type="GO" id="GO:0006189">
    <property type="term" value="P:'de novo' IMP biosynthetic process"/>
    <property type="evidence" value="ECO:0007669"/>
    <property type="project" value="TreeGrafter"/>
</dbReference>
<evidence type="ECO:0000256" key="1">
    <source>
        <dbReference type="ARBA" id="ARBA00005054"/>
    </source>
</evidence>
<proteinExistence type="predicted"/>
<accession>X1C2I5</accession>
<comment type="caution">
    <text evidence="6">The sequence shown here is derived from an EMBL/GenBank/DDBJ whole genome shotgun (WGS) entry which is preliminary data.</text>
</comment>
<dbReference type="EC" id="2.1.2.2" evidence="2"/>
<name>X1C2I5_9ZZZZ</name>
<dbReference type="GO" id="GO:0005737">
    <property type="term" value="C:cytoplasm"/>
    <property type="evidence" value="ECO:0007669"/>
    <property type="project" value="TreeGrafter"/>
</dbReference>
<gene>
    <name evidence="6" type="ORF">S01H4_23522</name>
</gene>
<dbReference type="InterPro" id="IPR036477">
    <property type="entry name" value="Formyl_transf_N_sf"/>
</dbReference>
<dbReference type="PANTHER" id="PTHR43369:SF2">
    <property type="entry name" value="PHOSPHORIBOSYLGLYCINAMIDE FORMYLTRANSFERASE"/>
    <property type="match status" value="1"/>
</dbReference>
<evidence type="ECO:0000256" key="4">
    <source>
        <dbReference type="ARBA" id="ARBA00022755"/>
    </source>
</evidence>
<feature type="domain" description="Formyl transferase N-terminal" evidence="5">
    <location>
        <begin position="14"/>
        <end position="99"/>
    </location>
</feature>
<evidence type="ECO:0000256" key="2">
    <source>
        <dbReference type="ARBA" id="ARBA00012254"/>
    </source>
</evidence>
<dbReference type="Pfam" id="PF00551">
    <property type="entry name" value="Formyl_trans_N"/>
    <property type="match status" value="1"/>
</dbReference>
<evidence type="ECO:0000313" key="6">
    <source>
        <dbReference type="EMBL" id="GAG78596.1"/>
    </source>
</evidence>
<dbReference type="PANTHER" id="PTHR43369">
    <property type="entry name" value="PHOSPHORIBOSYLGLYCINAMIDE FORMYLTRANSFERASE"/>
    <property type="match status" value="1"/>
</dbReference>
<dbReference type="InterPro" id="IPR002376">
    <property type="entry name" value="Formyl_transf_N"/>
</dbReference>
<feature type="non-terminal residue" evidence="6">
    <location>
        <position position="1"/>
    </location>
</feature>
<comment type="pathway">
    <text evidence="1">Purine metabolism; IMP biosynthesis via de novo pathway; N(2)-formyl-N(1)-(5-phospho-D-ribosyl)glycinamide from N(1)-(5-phospho-D-ribosyl)glycinamide (10-formyl THF route): step 1/1.</text>
</comment>
<dbReference type="AlphaFoldDB" id="X1C2I5"/>
<protein>
    <recommendedName>
        <fullName evidence="2">phosphoribosylglycinamide formyltransferase 1</fullName>
        <ecNumber evidence="2">2.1.2.2</ecNumber>
    </recommendedName>
</protein>
<keyword evidence="4" id="KW-0658">Purine biosynthesis</keyword>
<dbReference type="EMBL" id="BART01010925">
    <property type="protein sequence ID" value="GAG78596.1"/>
    <property type="molecule type" value="Genomic_DNA"/>
</dbReference>
<dbReference type="Gene3D" id="3.40.50.170">
    <property type="entry name" value="Formyl transferase, N-terminal domain"/>
    <property type="match status" value="1"/>
</dbReference>
<keyword evidence="3" id="KW-0808">Transferase</keyword>
<evidence type="ECO:0000259" key="5">
    <source>
        <dbReference type="Pfam" id="PF00551"/>
    </source>
</evidence>
<reference evidence="6" key="1">
    <citation type="journal article" date="2014" name="Front. Microbiol.">
        <title>High frequency of phylogenetically diverse reductive dehalogenase-homologous genes in deep subseafloor sedimentary metagenomes.</title>
        <authorList>
            <person name="Kawai M."/>
            <person name="Futagami T."/>
            <person name="Toyoda A."/>
            <person name="Takaki Y."/>
            <person name="Nishi S."/>
            <person name="Hori S."/>
            <person name="Arai W."/>
            <person name="Tsubouchi T."/>
            <person name="Morono Y."/>
            <person name="Uchiyama I."/>
            <person name="Ito T."/>
            <person name="Fujiyama A."/>
            <person name="Inagaki F."/>
            <person name="Takami H."/>
        </authorList>
    </citation>
    <scope>NUCLEOTIDE SEQUENCE</scope>
    <source>
        <strain evidence="6">Expedition CK06-06</strain>
    </source>
</reference>
<dbReference type="SUPFAM" id="SSF53328">
    <property type="entry name" value="Formyltransferase"/>
    <property type="match status" value="1"/>
</dbReference>
<dbReference type="GO" id="GO:0004644">
    <property type="term" value="F:phosphoribosylglycinamide formyltransferase activity"/>
    <property type="evidence" value="ECO:0007669"/>
    <property type="project" value="UniProtKB-EC"/>
</dbReference>
<sequence>AAYDEKLLSIIKEKNWEPDIIACSGYMYILTKFLNGFPAKVLNVHPADLTIKEGGKRKYKGSNAVAEQIKDGEKVTRSTIHIMDEKPDHGPILFVSEGLPIEDRSPKEQQELMKEKCDGPAYRKTLEMLSKGMFAVDPDKNVYVKDGEKWVKRV</sequence>